<reference evidence="2" key="4">
    <citation type="submission" date="2019-12" db="EMBL/GenBank/DDBJ databases">
        <authorList>
            <person name="Nguyen S.-T."/>
        </authorList>
    </citation>
    <scope>NUCLEOTIDE SEQUENCE</scope>
    <source>
        <strain evidence="2">DMS06669</strain>
    </source>
</reference>
<dbReference type="Proteomes" id="UP000480763">
    <property type="component" value="Unassembled WGS sequence"/>
</dbReference>
<evidence type="ECO:0000313" key="6">
    <source>
        <dbReference type="Proteomes" id="UP000480763"/>
    </source>
</evidence>
<dbReference type="EMBL" id="RFBY01000026">
    <property type="protein sequence ID" value="RSP75869.1"/>
    <property type="molecule type" value="Genomic_DNA"/>
</dbReference>
<keyword evidence="2" id="KW-0167">Capsid protein</keyword>
<organism evidence="2 6">
    <name type="scientific">Acinetobacter baumannii</name>
    <dbReference type="NCBI Taxonomy" id="470"/>
    <lineage>
        <taxon>Bacteria</taxon>
        <taxon>Pseudomonadati</taxon>
        <taxon>Pseudomonadota</taxon>
        <taxon>Gammaproteobacteria</taxon>
        <taxon>Moraxellales</taxon>
        <taxon>Moraxellaceae</taxon>
        <taxon>Acinetobacter</taxon>
        <taxon>Acinetobacter calcoaceticus/baumannii complex</taxon>
    </lineage>
</organism>
<evidence type="ECO:0000313" key="5">
    <source>
        <dbReference type="Proteomes" id="UP000269597"/>
    </source>
</evidence>
<dbReference type="EMBL" id="LRDT01000049">
    <property type="protein sequence ID" value="KZA11547.1"/>
    <property type="molecule type" value="Genomic_DNA"/>
</dbReference>
<dbReference type="Proteomes" id="UP000269597">
    <property type="component" value="Unassembled WGS sequence"/>
</dbReference>
<dbReference type="Pfam" id="PF08757">
    <property type="entry name" value="CotH"/>
    <property type="match status" value="1"/>
</dbReference>
<accession>A0A0M3FR98</accession>
<protein>
    <submittedName>
        <fullName evidence="1">CotH protein</fullName>
    </submittedName>
    <submittedName>
        <fullName evidence="2">Spore coat protein CotH</fullName>
    </submittedName>
</protein>
<dbReference type="InterPro" id="IPR014867">
    <property type="entry name" value="Spore_coat_CotH_CotH2/3/7"/>
</dbReference>
<dbReference type="Proteomes" id="UP000076296">
    <property type="component" value="Unassembled WGS sequence"/>
</dbReference>
<evidence type="ECO:0000313" key="4">
    <source>
        <dbReference type="Proteomes" id="UP000076296"/>
    </source>
</evidence>
<reference evidence="2 6" key="2">
    <citation type="journal article" date="2017" name="Ann. Clin. Microbiol. Antimicrob.">
        <title>New eight genes identified at the clinical multidrug-resistant Acinetobacter baumannii DMS06669 strain in a Vietnam hospital.</title>
        <authorList>
            <person name="Si-Tuan N."/>
            <person name="Ngoc H.M."/>
            <person name="Hang P.T.T."/>
            <person name="Nguyen C."/>
            <person name="Van P.H."/>
            <person name="Huong N.T."/>
        </authorList>
    </citation>
    <scope>NUCLEOTIDE SEQUENCE [LARGE SCALE GENOMIC DNA]</scope>
    <source>
        <strain evidence="2 6">DMS06669</strain>
    </source>
</reference>
<dbReference type="EMBL" id="WWCH01000001">
    <property type="protein sequence ID" value="MYM77624.1"/>
    <property type="molecule type" value="Genomic_DNA"/>
</dbReference>
<proteinExistence type="predicted"/>
<evidence type="ECO:0000313" key="3">
    <source>
        <dbReference type="EMBL" id="RSP75869.1"/>
    </source>
</evidence>
<gene>
    <name evidence="3" type="ORF">EA722_09435</name>
    <name evidence="2" type="ORF">GSE42_06740</name>
    <name evidence="1" type="ORF">LV35_03639</name>
</gene>
<dbReference type="AlphaFoldDB" id="A0A0M3FR98"/>
<evidence type="ECO:0000313" key="1">
    <source>
        <dbReference type="EMBL" id="KZA11547.1"/>
    </source>
</evidence>
<reference evidence="3 5" key="3">
    <citation type="submission" date="2018-10" db="EMBL/GenBank/DDBJ databases">
        <title>GWAS and RNA-Seq identify cryptic mechanisms of antimicrobial resistance in Acinetobacter baumannii.</title>
        <authorList>
            <person name="Sahl J.W."/>
        </authorList>
    </citation>
    <scope>NUCLEOTIDE SEQUENCE [LARGE SCALE GENOMIC DNA]</scope>
    <source>
        <strain evidence="3 5">TG31299</strain>
    </source>
</reference>
<name>A0A0M3FR98_ACIBA</name>
<comment type="caution">
    <text evidence="2">The sequence shown here is derived from an EMBL/GenBank/DDBJ whole genome shotgun (WGS) entry which is preliminary data.</text>
</comment>
<dbReference type="RefSeq" id="WP_000217928.1">
    <property type="nucleotide sequence ID" value="NZ_BHFY01000042.1"/>
</dbReference>
<keyword evidence="2" id="KW-0946">Virion</keyword>
<evidence type="ECO:0000313" key="2">
    <source>
        <dbReference type="EMBL" id="MYM77624.1"/>
    </source>
</evidence>
<sequence>MTVPSDYDFIGNTITESQFKNALTVLLNHIRQMSLDLVEAQGGNYSYATMALFDADKINVPANSTVRIARGDDAGLYVWDGANLTKVETSNNPYTISSTPDDLFIISDALDNVLFSIGRDGTVRGSFDLSNIDLNIESTSEVGGDTVLAVSDNTGNMLASLNSKGEWYFTKIIADEVVTPFGSSSESSDEVIEQTEIAIPELSFYRIDFTMVGQPPTDLGETTVSGVCSFSDPSNSQTFFKSNMEVTVQGQGSAYDYKKNYTLDLFNSDMESLKVKVGSMIATDSFHLKGFYRDPTHFRDQGGYRFWNSLVRKLDYPYCKVNNIIYQANTDRKADAEYTADAKYYPHGIPCVVYLNNQFYGLYTLRLKKTRQNYALNNADLNHIFLDSATYDAHLSQSFDPHDWEIKSPKMSGYEDQGPVPSKFAAVQTSIERLFNFTKDLDSNYQNHASVLVLPHWLIFYIFAELVGHWDINGNNYNIMTWDNIHWSILPYDLDWTLNWFTGENAGATQTGFIVSGDIWPRFRQVYLPQIRELYTKLRKSGDISTYAVVKHYVEVARNIPRDIYSKDKAKWGVTPIFGNSNYPDLEQAYRYIDARINYLDTVWLIN</sequence>
<reference evidence="1 4" key="1">
    <citation type="submission" date="2016-01" db="EMBL/GenBank/DDBJ databases">
        <title>Draft sequences of Acinetobacter baumannii isolates from wounded military personnel.</title>
        <authorList>
            <person name="Arivett B.A."/>
            <person name="Fiester S.E."/>
            <person name="Ream D.C."/>
            <person name="Actis L.A."/>
        </authorList>
    </citation>
    <scope>NUCLEOTIDE SEQUENCE [LARGE SCALE GENOMIC DNA]</scope>
    <source>
        <strain evidence="1 4">AB2828</strain>
    </source>
</reference>